<dbReference type="PANTHER" id="PTHR30614:SF0">
    <property type="entry name" value="L-CYSTINE TRANSPORT SYSTEM PERMEASE PROTEIN TCYL"/>
    <property type="match status" value="1"/>
</dbReference>
<evidence type="ECO:0000256" key="7">
    <source>
        <dbReference type="ARBA" id="ARBA00022989"/>
    </source>
</evidence>
<evidence type="ECO:0000259" key="10">
    <source>
        <dbReference type="PROSITE" id="PS50928"/>
    </source>
</evidence>
<dbReference type="InterPro" id="IPR035906">
    <property type="entry name" value="MetI-like_sf"/>
</dbReference>
<evidence type="ECO:0000256" key="6">
    <source>
        <dbReference type="ARBA" id="ARBA00022970"/>
    </source>
</evidence>
<dbReference type="Proteomes" id="UP000092213">
    <property type="component" value="Chromosome"/>
</dbReference>
<evidence type="ECO:0000256" key="8">
    <source>
        <dbReference type="ARBA" id="ARBA00023136"/>
    </source>
</evidence>
<feature type="transmembrane region" description="Helical" evidence="9">
    <location>
        <begin position="20"/>
        <end position="45"/>
    </location>
</feature>
<keyword evidence="5 9" id="KW-0812">Transmembrane</keyword>
<feature type="transmembrane region" description="Helical" evidence="9">
    <location>
        <begin position="192"/>
        <end position="215"/>
    </location>
</feature>
<dbReference type="GO" id="GO:0006865">
    <property type="term" value="P:amino acid transport"/>
    <property type="evidence" value="ECO:0007669"/>
    <property type="project" value="UniProtKB-KW"/>
</dbReference>
<accession>A0A193FMF4</accession>
<evidence type="ECO:0000256" key="9">
    <source>
        <dbReference type="RuleBase" id="RU363032"/>
    </source>
</evidence>
<sequence>MNDATLLERLAAYAPVLGNGAVMTLLVAAVAIVGGFLLGAVLLGLTLTGGRRSPLRLAVVAYISFFRGTPMLVQLLMLFYLPSALGVDLPPLLAAMAAMALNSAAFQCEILRGGLTAVGQGQLEAGAVFGLTPRQVFRHIQLPQMARAVWPAVVSEAIDVIKNSAIVSVIAVADLARAARQIVASNYRPLEVYVATGLVYLVLTAAVFLLGTWLARRMAGSRHASRAVIRRNAIRKT</sequence>
<dbReference type="GO" id="GO:0022857">
    <property type="term" value="F:transmembrane transporter activity"/>
    <property type="evidence" value="ECO:0007669"/>
    <property type="project" value="InterPro"/>
</dbReference>
<evidence type="ECO:0000256" key="2">
    <source>
        <dbReference type="ARBA" id="ARBA00010072"/>
    </source>
</evidence>
<dbReference type="NCBIfam" id="TIGR01726">
    <property type="entry name" value="HEQRo_perm_3TM"/>
    <property type="match status" value="1"/>
</dbReference>
<keyword evidence="13" id="KW-1185">Reference proteome</keyword>
<reference evidence="13 14" key="1">
    <citation type="submission" date="2016-06" db="EMBL/GenBank/DDBJ databases">
        <title>Complete genome sequences of Bordetella bronchialis and Bordetella flabilis.</title>
        <authorList>
            <person name="LiPuma J.J."/>
            <person name="Spilker T."/>
        </authorList>
    </citation>
    <scope>NUCLEOTIDE SEQUENCE [LARGE SCALE GENOMIC DNA]</scope>
    <source>
        <strain evidence="12 14">AU17976</strain>
        <strain evidence="11 13">AU3182</strain>
    </source>
</reference>
<evidence type="ECO:0000313" key="13">
    <source>
        <dbReference type="Proteomes" id="UP000091897"/>
    </source>
</evidence>
<dbReference type="InterPro" id="IPR000515">
    <property type="entry name" value="MetI-like"/>
</dbReference>
<dbReference type="RefSeq" id="WP_066356251.1">
    <property type="nucleotide sequence ID" value="NZ_CBCSFJ010000004.1"/>
</dbReference>
<dbReference type="OrthoDB" id="7026155at2"/>
<proteinExistence type="inferred from homology"/>
<dbReference type="PANTHER" id="PTHR30614">
    <property type="entry name" value="MEMBRANE COMPONENT OF AMINO ACID ABC TRANSPORTER"/>
    <property type="match status" value="1"/>
</dbReference>
<dbReference type="PROSITE" id="PS50928">
    <property type="entry name" value="ABC_TM1"/>
    <property type="match status" value="1"/>
</dbReference>
<keyword evidence="3 9" id="KW-0813">Transport</keyword>
<dbReference type="AlphaFoldDB" id="A0A193FMF4"/>
<feature type="domain" description="ABC transmembrane type-1" evidence="10">
    <location>
        <begin position="21"/>
        <end position="211"/>
    </location>
</feature>
<keyword evidence="7 9" id="KW-1133">Transmembrane helix</keyword>
<dbReference type="EMBL" id="CP016171">
    <property type="protein sequence ID" value="ANN73989.1"/>
    <property type="molecule type" value="Genomic_DNA"/>
</dbReference>
<feature type="transmembrane region" description="Helical" evidence="9">
    <location>
        <begin position="57"/>
        <end position="81"/>
    </location>
</feature>
<dbReference type="InterPro" id="IPR043429">
    <property type="entry name" value="ArtM/GltK/GlnP/TcyL/YhdX-like"/>
</dbReference>
<dbReference type="Gene3D" id="1.10.3720.10">
    <property type="entry name" value="MetI-like"/>
    <property type="match status" value="1"/>
</dbReference>
<dbReference type="SUPFAM" id="SSF161098">
    <property type="entry name" value="MetI-like"/>
    <property type="match status" value="1"/>
</dbReference>
<protein>
    <recommendedName>
        <fullName evidence="10">ABC transmembrane type-1 domain-containing protein</fullName>
    </recommendedName>
</protein>
<evidence type="ECO:0000256" key="5">
    <source>
        <dbReference type="ARBA" id="ARBA00022692"/>
    </source>
</evidence>
<keyword evidence="6" id="KW-0029">Amino-acid transport</keyword>
<evidence type="ECO:0000313" key="12">
    <source>
        <dbReference type="EMBL" id="ANN73989.1"/>
    </source>
</evidence>
<dbReference type="Pfam" id="PF00528">
    <property type="entry name" value="BPD_transp_1"/>
    <property type="match status" value="1"/>
</dbReference>
<evidence type="ECO:0000256" key="4">
    <source>
        <dbReference type="ARBA" id="ARBA00022475"/>
    </source>
</evidence>
<keyword evidence="4" id="KW-1003">Cell membrane</keyword>
<organism evidence="12 14">
    <name type="scientific">Bordetella bronchialis</name>
    <dbReference type="NCBI Taxonomy" id="463025"/>
    <lineage>
        <taxon>Bacteria</taxon>
        <taxon>Pseudomonadati</taxon>
        <taxon>Pseudomonadota</taxon>
        <taxon>Betaproteobacteria</taxon>
        <taxon>Burkholderiales</taxon>
        <taxon>Alcaligenaceae</taxon>
        <taxon>Bordetella</taxon>
    </lineage>
</organism>
<dbReference type="InterPro" id="IPR010065">
    <property type="entry name" value="AA_ABC_transptr_permease_3TM"/>
</dbReference>
<dbReference type="Proteomes" id="UP000091897">
    <property type="component" value="Chromosome"/>
</dbReference>
<name>A0A193FMF4_9BORD</name>
<evidence type="ECO:0000256" key="3">
    <source>
        <dbReference type="ARBA" id="ARBA00022448"/>
    </source>
</evidence>
<evidence type="ECO:0000313" key="11">
    <source>
        <dbReference type="EMBL" id="ANN68845.1"/>
    </source>
</evidence>
<dbReference type="GO" id="GO:0043190">
    <property type="term" value="C:ATP-binding cassette (ABC) transporter complex"/>
    <property type="evidence" value="ECO:0007669"/>
    <property type="project" value="InterPro"/>
</dbReference>
<evidence type="ECO:0000313" key="14">
    <source>
        <dbReference type="Proteomes" id="UP000092213"/>
    </source>
</evidence>
<gene>
    <name evidence="11" type="ORF">BAU06_23345</name>
    <name evidence="12" type="ORF">BAU08_23900</name>
</gene>
<dbReference type="CDD" id="cd06261">
    <property type="entry name" value="TM_PBP2"/>
    <property type="match status" value="1"/>
</dbReference>
<comment type="subcellular location">
    <subcellularLocation>
        <location evidence="1">Cell inner membrane</location>
        <topology evidence="1">Multi-pass membrane protein</topology>
    </subcellularLocation>
    <subcellularLocation>
        <location evidence="9">Cell membrane</location>
        <topology evidence="9">Multi-pass membrane protein</topology>
    </subcellularLocation>
</comment>
<comment type="similarity">
    <text evidence="2">Belongs to the binding-protein-dependent transport system permease family. HisMQ subfamily.</text>
</comment>
<dbReference type="KEGG" id="bbro:BAU06_23345"/>
<dbReference type="EMBL" id="CP016170">
    <property type="protein sequence ID" value="ANN68845.1"/>
    <property type="molecule type" value="Genomic_DNA"/>
</dbReference>
<evidence type="ECO:0000256" key="1">
    <source>
        <dbReference type="ARBA" id="ARBA00004429"/>
    </source>
</evidence>
<keyword evidence="8 9" id="KW-0472">Membrane</keyword>
<dbReference type="STRING" id="463025.BAU08_23900"/>